<dbReference type="OrthoDB" id="4412344at2"/>
<accession>M1UZR2</accession>
<protein>
    <recommendedName>
        <fullName evidence="4">P24</fullName>
    </recommendedName>
</protein>
<feature type="region of interest" description="Disordered" evidence="1">
    <location>
        <begin position="119"/>
        <end position="153"/>
    </location>
</feature>
<sequence length="153" mass="16898">MAIKLSIDLSDATFAELSAVIGYAHQLGVDPDEKIHFENNVLSIEFDGDLQPDDVFSPFEDAEMEYEGISDEGPIYVEDLIDEEDEPRRRHRDERSYNEDVVGEIGEAVNNFVQGLISGRDRGRGRGPGFGPGYGNFGGPFGPFGPGSNRPRF</sequence>
<organism evidence="2 3">
    <name type="scientific">Corynebacterium callunae DSM 20147</name>
    <dbReference type="NCBI Taxonomy" id="1121353"/>
    <lineage>
        <taxon>Bacteria</taxon>
        <taxon>Bacillati</taxon>
        <taxon>Actinomycetota</taxon>
        <taxon>Actinomycetes</taxon>
        <taxon>Mycobacteriales</taxon>
        <taxon>Corynebacteriaceae</taxon>
        <taxon>Corynebacterium</taxon>
    </lineage>
</organism>
<evidence type="ECO:0000313" key="2">
    <source>
        <dbReference type="EMBL" id="AGG67313.1"/>
    </source>
</evidence>
<reference evidence="2 3" key="1">
    <citation type="submission" date="2013-02" db="EMBL/GenBank/DDBJ databases">
        <title>The complete genome sequence of Corynebacterium callunae DSM 20147.</title>
        <authorList>
            <person name="Ruckert C."/>
            <person name="Albersmeier A."/>
            <person name="Kalinowski J."/>
        </authorList>
    </citation>
    <scope>NUCLEOTIDE SEQUENCE [LARGE SCALE GENOMIC DNA]</scope>
    <source>
        <strain evidence="2 3">DSM 20147</strain>
    </source>
</reference>
<gene>
    <name evidence="2" type="ORF">H924_09375</name>
</gene>
<dbReference type="PATRIC" id="fig|1121353.3.peg.1913"/>
<proteinExistence type="predicted"/>
<feature type="compositionally biased region" description="Gly residues" evidence="1">
    <location>
        <begin position="126"/>
        <end position="145"/>
    </location>
</feature>
<evidence type="ECO:0000313" key="3">
    <source>
        <dbReference type="Proteomes" id="UP000011760"/>
    </source>
</evidence>
<dbReference type="HOGENOM" id="CLU_1486695_0_0_11"/>
<dbReference type="STRING" id="1121353.H924_09375"/>
<dbReference type="EMBL" id="CP004354">
    <property type="protein sequence ID" value="AGG67313.1"/>
    <property type="molecule type" value="Genomic_DNA"/>
</dbReference>
<name>M1UZR2_9CORY</name>
<dbReference type="AlphaFoldDB" id="M1UZR2"/>
<dbReference type="KEGG" id="ccn:H924_09375"/>
<evidence type="ECO:0000256" key="1">
    <source>
        <dbReference type="SAM" id="MobiDB-lite"/>
    </source>
</evidence>
<dbReference type="eggNOG" id="ENOG50307W2">
    <property type="taxonomic scope" value="Bacteria"/>
</dbReference>
<dbReference type="Proteomes" id="UP000011760">
    <property type="component" value="Chromosome"/>
</dbReference>
<evidence type="ECO:0008006" key="4">
    <source>
        <dbReference type="Google" id="ProtNLM"/>
    </source>
</evidence>
<keyword evidence="3" id="KW-1185">Reference proteome</keyword>
<dbReference type="RefSeq" id="WP_015651744.1">
    <property type="nucleotide sequence ID" value="NC_020506.1"/>
</dbReference>